<dbReference type="AlphaFoldDB" id="A0A346Y655"/>
<keyword evidence="1" id="KW-0812">Transmembrane</keyword>
<dbReference type="EMBL" id="CP031166">
    <property type="protein sequence ID" value="AXV09952.1"/>
    <property type="molecule type" value="Genomic_DNA"/>
</dbReference>
<keyword evidence="2" id="KW-0614">Plasmid</keyword>
<geneLocation type="plasmid" evidence="3">
    <name>pedy32-46i</name>
</geneLocation>
<accession>A0A346Y655</accession>
<evidence type="ECO:0000313" key="2">
    <source>
        <dbReference type="EMBL" id="AXV09952.1"/>
    </source>
</evidence>
<feature type="transmembrane region" description="Helical" evidence="1">
    <location>
        <begin position="64"/>
        <end position="84"/>
    </location>
</feature>
<feature type="transmembrane region" description="Helical" evidence="1">
    <location>
        <begin position="37"/>
        <end position="58"/>
    </location>
</feature>
<dbReference type="KEGG" id="euz:DVS28_b0182"/>
<reference evidence="2 3" key="1">
    <citation type="submission" date="2018-09" db="EMBL/GenBank/DDBJ databases">
        <title>Complete genome sequence of Euzebya sp. DY32-46 isolated from seawater of Pacific Ocean.</title>
        <authorList>
            <person name="Xu L."/>
            <person name="Wu Y.-H."/>
            <person name="Xu X.-W."/>
        </authorList>
    </citation>
    <scope>NUCLEOTIDE SEQUENCE [LARGE SCALE GENOMIC DNA]</scope>
    <source>
        <strain evidence="2 3">DY32-46</strain>
        <plasmid evidence="3">pedy32-46i</plasmid>
    </source>
</reference>
<dbReference type="Proteomes" id="UP000264006">
    <property type="component" value="Plasmid pEDY32-46I"/>
</dbReference>
<keyword evidence="1" id="KW-1133">Transmembrane helix</keyword>
<feature type="transmembrane region" description="Helical" evidence="1">
    <location>
        <begin position="12"/>
        <end position="30"/>
    </location>
</feature>
<keyword evidence="3" id="KW-1185">Reference proteome</keyword>
<gene>
    <name evidence="2" type="ORF">DVS28_b0182</name>
</gene>
<organism evidence="2 3">
    <name type="scientific">Euzebya pacifica</name>
    <dbReference type="NCBI Taxonomy" id="1608957"/>
    <lineage>
        <taxon>Bacteria</taxon>
        <taxon>Bacillati</taxon>
        <taxon>Actinomycetota</taxon>
        <taxon>Nitriliruptoria</taxon>
        <taxon>Euzebyales</taxon>
    </lineage>
</organism>
<protein>
    <submittedName>
        <fullName evidence="2">Uncharacterized protein</fullName>
    </submittedName>
</protein>
<keyword evidence="1" id="KW-0472">Membrane</keyword>
<evidence type="ECO:0000313" key="3">
    <source>
        <dbReference type="Proteomes" id="UP000264006"/>
    </source>
</evidence>
<evidence type="ECO:0000256" key="1">
    <source>
        <dbReference type="SAM" id="Phobius"/>
    </source>
</evidence>
<name>A0A346Y655_9ACTN</name>
<sequence length="94" mass="9494">MGVADALATELLIRFTGVILAVGCGVGALLAATDRRWLTGAALAIALVAVPATAGAIADGITGAGWAPALRSAAALAIPAWLLYEDRDHFDPVR</sequence>
<proteinExistence type="predicted"/>